<dbReference type="InterPro" id="IPR052337">
    <property type="entry name" value="SAT4-like"/>
</dbReference>
<feature type="domain" description="Rhodopsin" evidence="8">
    <location>
        <begin position="27"/>
        <end position="270"/>
    </location>
</feature>
<proteinExistence type="inferred from homology"/>
<accession>A0ABR1R7B7</accession>
<evidence type="ECO:0000256" key="6">
    <source>
        <dbReference type="SAM" id="MobiDB-lite"/>
    </source>
</evidence>
<evidence type="ECO:0000256" key="4">
    <source>
        <dbReference type="ARBA" id="ARBA00023136"/>
    </source>
</evidence>
<evidence type="ECO:0000256" key="3">
    <source>
        <dbReference type="ARBA" id="ARBA00022989"/>
    </source>
</evidence>
<feature type="region of interest" description="Disordered" evidence="6">
    <location>
        <begin position="299"/>
        <end position="327"/>
    </location>
</feature>
<comment type="caution">
    <text evidence="9">The sequence shown here is derived from an EMBL/GenBank/DDBJ whole genome shotgun (WGS) entry which is preliminary data.</text>
</comment>
<dbReference type="InterPro" id="IPR049326">
    <property type="entry name" value="Rhodopsin_dom_fungi"/>
</dbReference>
<feature type="transmembrane region" description="Helical" evidence="7">
    <location>
        <begin position="43"/>
        <end position="65"/>
    </location>
</feature>
<evidence type="ECO:0000313" key="10">
    <source>
        <dbReference type="Proteomes" id="UP001396898"/>
    </source>
</evidence>
<evidence type="ECO:0000313" key="9">
    <source>
        <dbReference type="EMBL" id="KAK8001639.1"/>
    </source>
</evidence>
<dbReference type="EMBL" id="JAQQWI010000018">
    <property type="protein sequence ID" value="KAK8001639.1"/>
    <property type="molecule type" value="Genomic_DNA"/>
</dbReference>
<keyword evidence="2 7" id="KW-0812">Transmembrane</keyword>
<feature type="transmembrane region" description="Helical" evidence="7">
    <location>
        <begin position="247"/>
        <end position="266"/>
    </location>
</feature>
<sequence length="376" mass="41247">MELTQSGKDRLIASIAACTIALASTWLRWCCKHITKSGMHLEDWIMILSLPVFIAAAASSIWGLYDGGGGRPPNELVAAAALSPTPENMAAMEHYFKATYIGLSTSPFVLSAVRVSLCLLYRRIFATASFRRKSTIVMALCIAYQIANSIVNLCMCVPLSKFWNRLQAGQCINGDLFFLLVCIVETLLDVVVLVLPARAVFFVQIPLRTKLIVAGIFLLGGFAVITNVLRMFYTYQTSGSEVDTDKAILWGSIHSATAVLCGNLPVYQPIRSKMGEVLSRMHAKLSSFVPSLRISSRQRIKNRESDAETRLETARNPATSGIRGRSDSLEDSLNLSFYHPGTQYVAAAWRDGSGDDEDDEDASSRRVVRTANSGMV</sequence>
<dbReference type="Proteomes" id="UP001396898">
    <property type="component" value="Unassembled WGS sequence"/>
</dbReference>
<feature type="transmembrane region" description="Helical" evidence="7">
    <location>
        <begin position="176"/>
        <end position="199"/>
    </location>
</feature>
<feature type="transmembrane region" description="Helical" evidence="7">
    <location>
        <begin position="12"/>
        <end position="31"/>
    </location>
</feature>
<feature type="region of interest" description="Disordered" evidence="6">
    <location>
        <begin position="350"/>
        <end position="376"/>
    </location>
</feature>
<keyword evidence="10" id="KW-1185">Reference proteome</keyword>
<dbReference type="PANTHER" id="PTHR33048">
    <property type="entry name" value="PTH11-LIKE INTEGRAL MEMBRANE PROTEIN (AFU_ORTHOLOGUE AFUA_5G11245)"/>
    <property type="match status" value="1"/>
</dbReference>
<feature type="transmembrane region" description="Helical" evidence="7">
    <location>
        <begin position="211"/>
        <end position="235"/>
    </location>
</feature>
<comment type="subcellular location">
    <subcellularLocation>
        <location evidence="1">Membrane</location>
        <topology evidence="1">Multi-pass membrane protein</topology>
    </subcellularLocation>
</comment>
<name>A0ABR1R7B7_9PEZI</name>
<evidence type="ECO:0000256" key="5">
    <source>
        <dbReference type="ARBA" id="ARBA00038359"/>
    </source>
</evidence>
<feature type="compositionally biased region" description="Basic and acidic residues" evidence="6">
    <location>
        <begin position="301"/>
        <end position="313"/>
    </location>
</feature>
<comment type="similarity">
    <text evidence="5">Belongs to the SAT4 family.</text>
</comment>
<reference evidence="9 10" key="1">
    <citation type="submission" date="2023-01" db="EMBL/GenBank/DDBJ databases">
        <title>Analysis of 21 Apiospora genomes using comparative genomics revels a genus with tremendous synthesis potential of carbohydrate active enzymes and secondary metabolites.</title>
        <authorList>
            <person name="Sorensen T."/>
        </authorList>
    </citation>
    <scope>NUCLEOTIDE SEQUENCE [LARGE SCALE GENOMIC DNA]</scope>
    <source>
        <strain evidence="9 10">CBS 20057</strain>
    </source>
</reference>
<gene>
    <name evidence="9" type="ORF">PG991_013861</name>
</gene>
<evidence type="ECO:0000256" key="7">
    <source>
        <dbReference type="SAM" id="Phobius"/>
    </source>
</evidence>
<evidence type="ECO:0000256" key="1">
    <source>
        <dbReference type="ARBA" id="ARBA00004141"/>
    </source>
</evidence>
<feature type="transmembrane region" description="Helical" evidence="7">
    <location>
        <begin position="142"/>
        <end position="164"/>
    </location>
</feature>
<organism evidence="9 10">
    <name type="scientific">Apiospora marii</name>
    <dbReference type="NCBI Taxonomy" id="335849"/>
    <lineage>
        <taxon>Eukaryota</taxon>
        <taxon>Fungi</taxon>
        <taxon>Dikarya</taxon>
        <taxon>Ascomycota</taxon>
        <taxon>Pezizomycotina</taxon>
        <taxon>Sordariomycetes</taxon>
        <taxon>Xylariomycetidae</taxon>
        <taxon>Amphisphaeriales</taxon>
        <taxon>Apiosporaceae</taxon>
        <taxon>Apiospora</taxon>
    </lineage>
</organism>
<evidence type="ECO:0000256" key="2">
    <source>
        <dbReference type="ARBA" id="ARBA00022692"/>
    </source>
</evidence>
<evidence type="ECO:0000259" key="8">
    <source>
        <dbReference type="Pfam" id="PF20684"/>
    </source>
</evidence>
<dbReference type="PANTHER" id="PTHR33048:SF168">
    <property type="match status" value="1"/>
</dbReference>
<dbReference type="Pfam" id="PF20684">
    <property type="entry name" value="Fung_rhodopsin"/>
    <property type="match status" value="1"/>
</dbReference>
<protein>
    <recommendedName>
        <fullName evidence="8">Rhodopsin domain-containing protein</fullName>
    </recommendedName>
</protein>
<keyword evidence="4 7" id="KW-0472">Membrane</keyword>
<keyword evidence="3 7" id="KW-1133">Transmembrane helix</keyword>
<feature type="transmembrane region" description="Helical" evidence="7">
    <location>
        <begin position="98"/>
        <end position="121"/>
    </location>
</feature>